<dbReference type="GO" id="GO:0046872">
    <property type="term" value="F:metal ion binding"/>
    <property type="evidence" value="ECO:0007669"/>
    <property type="project" value="InterPro"/>
</dbReference>
<accession>A0A1L8QSX8</accession>
<evidence type="ECO:0000313" key="6">
    <source>
        <dbReference type="Proteomes" id="UP000182149"/>
    </source>
</evidence>
<dbReference type="GO" id="GO:0000166">
    <property type="term" value="F:nucleotide binding"/>
    <property type="evidence" value="ECO:0007669"/>
    <property type="project" value="UniProtKB-KW"/>
</dbReference>
<dbReference type="PROSITE" id="PS00785">
    <property type="entry name" value="5_NUCLEOTIDASE_1"/>
    <property type="match status" value="1"/>
</dbReference>
<dbReference type="GO" id="GO:0008768">
    <property type="term" value="F:UDP-sugar diphosphatase activity"/>
    <property type="evidence" value="ECO:0007669"/>
    <property type="project" value="TreeGrafter"/>
</dbReference>
<protein>
    <submittedName>
        <fullName evidence="5">Ser/Thr protein phosphatase</fullName>
    </submittedName>
</protein>
<feature type="domain" description="Calcineurin-like phosphoesterase" evidence="3">
    <location>
        <begin position="7"/>
        <end position="206"/>
    </location>
</feature>
<keyword evidence="6" id="KW-1185">Reference proteome</keyword>
<keyword evidence="1" id="KW-0732">Signal</keyword>
<dbReference type="Pfam" id="PF00149">
    <property type="entry name" value="Metallophos"/>
    <property type="match status" value="1"/>
</dbReference>
<dbReference type="GO" id="GO:0009166">
    <property type="term" value="P:nucleotide catabolic process"/>
    <property type="evidence" value="ECO:0007669"/>
    <property type="project" value="InterPro"/>
</dbReference>
<evidence type="ECO:0000256" key="1">
    <source>
        <dbReference type="ARBA" id="ARBA00022729"/>
    </source>
</evidence>
<dbReference type="EMBL" id="JXKD01000007">
    <property type="protein sequence ID" value="OJG10625.1"/>
    <property type="molecule type" value="Genomic_DNA"/>
</dbReference>
<dbReference type="PANTHER" id="PTHR11575">
    <property type="entry name" value="5'-NUCLEOTIDASE-RELATED"/>
    <property type="match status" value="1"/>
</dbReference>
<evidence type="ECO:0000259" key="4">
    <source>
        <dbReference type="Pfam" id="PF02872"/>
    </source>
</evidence>
<dbReference type="InterPro" id="IPR008334">
    <property type="entry name" value="5'-Nucleotdase_C"/>
</dbReference>
<dbReference type="GO" id="GO:0008253">
    <property type="term" value="F:5'-nucleotidase activity"/>
    <property type="evidence" value="ECO:0007669"/>
    <property type="project" value="TreeGrafter"/>
</dbReference>
<evidence type="ECO:0000259" key="3">
    <source>
        <dbReference type="Pfam" id="PF00149"/>
    </source>
</evidence>
<dbReference type="Proteomes" id="UP000182149">
    <property type="component" value="Unassembled WGS sequence"/>
</dbReference>
<dbReference type="STRING" id="328396.RU93_GL002141"/>
<dbReference type="PRINTS" id="PR01607">
    <property type="entry name" value="APYRASEFAMLY"/>
</dbReference>
<dbReference type="Gene3D" id="3.90.780.10">
    <property type="entry name" value="5'-Nucleotidase, C-terminal domain"/>
    <property type="match status" value="1"/>
</dbReference>
<dbReference type="InterPro" id="IPR011240">
    <property type="entry name" value="Pesterase_YunD"/>
</dbReference>
<evidence type="ECO:0000313" key="5">
    <source>
        <dbReference type="EMBL" id="OJG10625.1"/>
    </source>
</evidence>
<keyword evidence="2" id="KW-0378">Hydrolase</keyword>
<proteinExistence type="inferred from homology"/>
<dbReference type="CDD" id="cd00845">
    <property type="entry name" value="MPP_UshA_N_like"/>
    <property type="match status" value="1"/>
</dbReference>
<dbReference type="InterPro" id="IPR029052">
    <property type="entry name" value="Metallo-depent_PP-like"/>
</dbReference>
<evidence type="ECO:0000256" key="2">
    <source>
        <dbReference type="RuleBase" id="RU362119"/>
    </source>
</evidence>
<comment type="similarity">
    <text evidence="2">Belongs to the 5'-nucleotidase family.</text>
</comment>
<dbReference type="SUPFAM" id="SSF55816">
    <property type="entry name" value="5'-nucleotidase (syn. UDP-sugar hydrolase), C-terminal domain"/>
    <property type="match status" value="1"/>
</dbReference>
<dbReference type="InterPro" id="IPR004843">
    <property type="entry name" value="Calcineurin-like_PHP"/>
</dbReference>
<dbReference type="SUPFAM" id="SSF56300">
    <property type="entry name" value="Metallo-dependent phosphatases"/>
    <property type="match status" value="1"/>
</dbReference>
<keyword evidence="2" id="KW-0547">Nucleotide-binding</keyword>
<dbReference type="PIRSF" id="PIRSF036361">
    <property type="entry name" value="YunD"/>
    <property type="match status" value="1"/>
</dbReference>
<comment type="caution">
    <text evidence="5">The sequence shown here is derived from an EMBL/GenBank/DDBJ whole genome shotgun (WGS) entry which is preliminary data.</text>
</comment>
<dbReference type="InterPro" id="IPR006179">
    <property type="entry name" value="5_nucleotidase/apyrase"/>
</dbReference>
<name>A0A1L8QSX8_9ENTE</name>
<gene>
    <name evidence="5" type="ORF">RU93_GL002141</name>
</gene>
<dbReference type="InterPro" id="IPR036907">
    <property type="entry name" value="5'-Nucleotdase_C_sf"/>
</dbReference>
<reference evidence="5 6" key="1">
    <citation type="submission" date="2014-12" db="EMBL/GenBank/DDBJ databases">
        <title>Draft genome sequences of 29 type strains of Enterococci.</title>
        <authorList>
            <person name="Zhong Z."/>
            <person name="Sun Z."/>
            <person name="Liu W."/>
            <person name="Zhang W."/>
            <person name="Zhang H."/>
        </authorList>
    </citation>
    <scope>NUCLEOTIDE SEQUENCE [LARGE SCALE GENOMIC DNA]</scope>
    <source>
        <strain evidence="5 6">DSM 17690</strain>
    </source>
</reference>
<dbReference type="Gene3D" id="3.60.21.10">
    <property type="match status" value="1"/>
</dbReference>
<dbReference type="AlphaFoldDB" id="A0A1L8QSX8"/>
<dbReference type="InterPro" id="IPR006146">
    <property type="entry name" value="5'-Nucleotdase_CS"/>
</dbReference>
<sequence length="465" mass="52990">MEKMEQIRIIHTNDLHSHLDKWPKIRRFIKERQQPAENESIITVDLGDFADRWHPLTEASDGKENIVLMNQVDYDYVTIGNNEGTGNSKVQLDGLYEDAQFEVLLANLFDKSTLQRPKWVKPYAIKTTPEGIKVGIIALTAYFPLTYEPNGWDIRTWQEILPHLVATLRPQVDVLVLLSHLGIEEDRVIAQECSELDVIIGSHTHHLFQKGERMNGVLVAAAGKFGLYVGEVVIQLAQQNGVRTITHKEARTFETDQMLSFPEDQAEIDSYVKKGQAALRASVVTTIEQPLPIKQADGPNLIDEALEALKFRAKTEVALLNTGLFLRPLQAGVVTQEDLHQLLPHPMHLVRVTLTGQEMIRFVKEIEKNRSFLRRFPIVGMGFRGKIFGDIVMAGIHYDEINDTVLWQGKALEEAQEYTFATVDHWVFIPFFPTLEIAGEIEFLFPEFIRTVLGNYLNRKNQICE</sequence>
<organism evidence="5 6">
    <name type="scientific">Enterococcus aquimarinus</name>
    <dbReference type="NCBI Taxonomy" id="328396"/>
    <lineage>
        <taxon>Bacteria</taxon>
        <taxon>Bacillati</taxon>
        <taxon>Bacillota</taxon>
        <taxon>Bacilli</taxon>
        <taxon>Lactobacillales</taxon>
        <taxon>Enterococcaceae</taxon>
        <taxon>Enterococcus</taxon>
    </lineage>
</organism>
<dbReference type="PANTHER" id="PTHR11575:SF23">
    <property type="entry name" value="5-NUCLEOTIDASE FAMILY PROTEIN"/>
    <property type="match status" value="1"/>
</dbReference>
<dbReference type="Pfam" id="PF02872">
    <property type="entry name" value="5_nucleotid_C"/>
    <property type="match status" value="1"/>
</dbReference>
<dbReference type="GO" id="GO:0030288">
    <property type="term" value="C:outer membrane-bounded periplasmic space"/>
    <property type="evidence" value="ECO:0007669"/>
    <property type="project" value="TreeGrafter"/>
</dbReference>
<feature type="domain" description="5'-Nucleotidase C-terminal" evidence="4">
    <location>
        <begin position="299"/>
        <end position="425"/>
    </location>
</feature>